<name>A0AA39PPF0_9AGAR</name>
<protein>
    <recommendedName>
        <fullName evidence="2">Fungal-type protein kinase domain-containing protein</fullName>
    </recommendedName>
</protein>
<dbReference type="EMBL" id="JAUEPU010000042">
    <property type="protein sequence ID" value="KAK0488047.1"/>
    <property type="molecule type" value="Genomic_DNA"/>
</dbReference>
<dbReference type="SUPFAM" id="SSF56112">
    <property type="entry name" value="Protein kinase-like (PK-like)"/>
    <property type="match status" value="1"/>
</dbReference>
<sequence length="466" mass="53201">MAGIRLLHANQGLQFKQVSCGHVERALILENGSQGVATSLDKQLLDGIPSTLGISSRTRKRKSDSSDEPPSKIPHRTYVSQASISARRVLDSIDEDKFTNTSDVEQKKMFSAMPIGHHHLTLLQCGIPNQIIEDPYIKCFENMDCKNPGHFFKSLEMTLQKADKTNIVLTFGDIIHHQRHLIGWNTCVIIGASLEWPGKQLVVKISHPSIYHESEQKLVAGAKAKAREMASKGKEHWVLNHLPEILHSQDFNEKDCTQKRLMELLIKAEYAEEKTLLYQEHVLRITVSERLFPLDSLTDIKEVGQVFLDILQCHRWLLDHPKILHCDISMTNVMYRRRRGQFCGVLNDFDLSSFHPLVEPSSLHRTGTAPYMSHDLLWPANVGHLYHHDIEALFYVLMIFCCRYEIVRSVKGPVIQKVGLKEEETKPFADWFDRSITWETLSEKKGNFLSSDTSIPTLKSFAALYP</sequence>
<proteinExistence type="predicted"/>
<dbReference type="AlphaFoldDB" id="A0AA39PPF0"/>
<dbReference type="Gene3D" id="1.10.510.10">
    <property type="entry name" value="Transferase(Phosphotransferase) domain 1"/>
    <property type="match status" value="1"/>
</dbReference>
<feature type="domain" description="Fungal-type protein kinase" evidence="2">
    <location>
        <begin position="158"/>
        <end position="401"/>
    </location>
</feature>
<dbReference type="InterPro" id="IPR011009">
    <property type="entry name" value="Kinase-like_dom_sf"/>
</dbReference>
<comment type="caution">
    <text evidence="3">The sequence shown here is derived from an EMBL/GenBank/DDBJ whole genome shotgun (WGS) entry which is preliminary data.</text>
</comment>
<dbReference type="Proteomes" id="UP001175228">
    <property type="component" value="Unassembled WGS sequence"/>
</dbReference>
<evidence type="ECO:0000313" key="3">
    <source>
        <dbReference type="EMBL" id="KAK0488047.1"/>
    </source>
</evidence>
<dbReference type="PANTHER" id="PTHR38248">
    <property type="entry name" value="FUNK1 6"/>
    <property type="match status" value="1"/>
</dbReference>
<accession>A0AA39PPF0</accession>
<evidence type="ECO:0000313" key="4">
    <source>
        <dbReference type="Proteomes" id="UP001175228"/>
    </source>
</evidence>
<evidence type="ECO:0000259" key="2">
    <source>
        <dbReference type="Pfam" id="PF17667"/>
    </source>
</evidence>
<dbReference type="InterPro" id="IPR040976">
    <property type="entry name" value="Pkinase_fungal"/>
</dbReference>
<organism evidence="3 4">
    <name type="scientific">Armillaria luteobubalina</name>
    <dbReference type="NCBI Taxonomy" id="153913"/>
    <lineage>
        <taxon>Eukaryota</taxon>
        <taxon>Fungi</taxon>
        <taxon>Dikarya</taxon>
        <taxon>Basidiomycota</taxon>
        <taxon>Agaricomycotina</taxon>
        <taxon>Agaricomycetes</taxon>
        <taxon>Agaricomycetidae</taxon>
        <taxon>Agaricales</taxon>
        <taxon>Marasmiineae</taxon>
        <taxon>Physalacriaceae</taxon>
        <taxon>Armillaria</taxon>
    </lineage>
</organism>
<dbReference type="Pfam" id="PF17667">
    <property type="entry name" value="Pkinase_fungal"/>
    <property type="match status" value="1"/>
</dbReference>
<gene>
    <name evidence="3" type="ORF">EDD18DRAFT_1292023</name>
</gene>
<dbReference type="PANTHER" id="PTHR38248:SF2">
    <property type="entry name" value="FUNK1 11"/>
    <property type="match status" value="1"/>
</dbReference>
<feature type="region of interest" description="Disordered" evidence="1">
    <location>
        <begin position="51"/>
        <end position="74"/>
    </location>
</feature>
<reference evidence="3" key="1">
    <citation type="submission" date="2023-06" db="EMBL/GenBank/DDBJ databases">
        <authorList>
            <consortium name="Lawrence Berkeley National Laboratory"/>
            <person name="Ahrendt S."/>
            <person name="Sahu N."/>
            <person name="Indic B."/>
            <person name="Wong-Bajracharya J."/>
            <person name="Merenyi Z."/>
            <person name="Ke H.-M."/>
            <person name="Monk M."/>
            <person name="Kocsube S."/>
            <person name="Drula E."/>
            <person name="Lipzen A."/>
            <person name="Balint B."/>
            <person name="Henrissat B."/>
            <person name="Andreopoulos B."/>
            <person name="Martin F.M."/>
            <person name="Harder C.B."/>
            <person name="Rigling D."/>
            <person name="Ford K.L."/>
            <person name="Foster G.D."/>
            <person name="Pangilinan J."/>
            <person name="Papanicolaou A."/>
            <person name="Barry K."/>
            <person name="LaButti K."/>
            <person name="Viragh M."/>
            <person name="Koriabine M."/>
            <person name="Yan M."/>
            <person name="Riley R."/>
            <person name="Champramary S."/>
            <person name="Plett K.L."/>
            <person name="Tsai I.J."/>
            <person name="Slot J."/>
            <person name="Sipos G."/>
            <person name="Plett J."/>
            <person name="Nagy L.G."/>
            <person name="Grigoriev I.V."/>
        </authorList>
    </citation>
    <scope>NUCLEOTIDE SEQUENCE</scope>
    <source>
        <strain evidence="3">HWK02</strain>
    </source>
</reference>
<evidence type="ECO:0000256" key="1">
    <source>
        <dbReference type="SAM" id="MobiDB-lite"/>
    </source>
</evidence>
<keyword evidence="4" id="KW-1185">Reference proteome</keyword>